<gene>
    <name evidence="2" type="ORF">KK1_038631</name>
</gene>
<feature type="domain" description="Reverse transcriptase Ty1/copia-type" evidence="1">
    <location>
        <begin position="1"/>
        <end position="56"/>
    </location>
</feature>
<dbReference type="Proteomes" id="UP000075243">
    <property type="component" value="Unassembled WGS sequence"/>
</dbReference>
<name>A0A151RC64_CAJCA</name>
<protein>
    <submittedName>
        <fullName evidence="2">Retrovirus-related Pol polyprotein from transposon TNT 1-94</fullName>
    </submittedName>
</protein>
<evidence type="ECO:0000259" key="1">
    <source>
        <dbReference type="Pfam" id="PF07727"/>
    </source>
</evidence>
<organism evidence="2 3">
    <name type="scientific">Cajanus cajan</name>
    <name type="common">Pigeon pea</name>
    <name type="synonym">Cajanus indicus</name>
    <dbReference type="NCBI Taxonomy" id="3821"/>
    <lineage>
        <taxon>Eukaryota</taxon>
        <taxon>Viridiplantae</taxon>
        <taxon>Streptophyta</taxon>
        <taxon>Embryophyta</taxon>
        <taxon>Tracheophyta</taxon>
        <taxon>Spermatophyta</taxon>
        <taxon>Magnoliopsida</taxon>
        <taxon>eudicotyledons</taxon>
        <taxon>Gunneridae</taxon>
        <taxon>Pentapetalae</taxon>
        <taxon>rosids</taxon>
        <taxon>fabids</taxon>
        <taxon>Fabales</taxon>
        <taxon>Fabaceae</taxon>
        <taxon>Papilionoideae</taxon>
        <taxon>50 kb inversion clade</taxon>
        <taxon>NPAAA clade</taxon>
        <taxon>indigoferoid/millettioid clade</taxon>
        <taxon>Phaseoleae</taxon>
        <taxon>Cajanus</taxon>
    </lineage>
</organism>
<dbReference type="InterPro" id="IPR013103">
    <property type="entry name" value="RVT_2"/>
</dbReference>
<proteinExistence type="predicted"/>
<dbReference type="EMBL" id="KQ483863">
    <property type="protein sequence ID" value="KYP40049.1"/>
    <property type="molecule type" value="Genomic_DNA"/>
</dbReference>
<reference evidence="2" key="1">
    <citation type="journal article" date="2012" name="Nat. Biotechnol.">
        <title>Draft genome sequence of pigeonpea (Cajanus cajan), an orphan legume crop of resource-poor farmers.</title>
        <authorList>
            <person name="Varshney R.K."/>
            <person name="Chen W."/>
            <person name="Li Y."/>
            <person name="Bharti A.K."/>
            <person name="Saxena R.K."/>
            <person name="Schlueter J.A."/>
            <person name="Donoghue M.T."/>
            <person name="Azam S."/>
            <person name="Fan G."/>
            <person name="Whaley A.M."/>
            <person name="Farmer A.D."/>
            <person name="Sheridan J."/>
            <person name="Iwata A."/>
            <person name="Tuteja R."/>
            <person name="Penmetsa R.V."/>
            <person name="Wu W."/>
            <person name="Upadhyaya H.D."/>
            <person name="Yang S.P."/>
            <person name="Shah T."/>
            <person name="Saxena K.B."/>
            <person name="Michael T."/>
            <person name="McCombie W.R."/>
            <person name="Yang B."/>
            <person name="Zhang G."/>
            <person name="Yang H."/>
            <person name="Wang J."/>
            <person name="Spillane C."/>
            <person name="Cook D.R."/>
            <person name="May G.D."/>
            <person name="Xu X."/>
            <person name="Jackson S.A."/>
        </authorList>
    </citation>
    <scope>NUCLEOTIDE SEQUENCE [LARGE SCALE GENOMIC DNA]</scope>
</reference>
<keyword evidence="3" id="KW-1185">Reference proteome</keyword>
<sequence length="56" mass="6397">MHGDLREEVYMEPPPGLQLSDSTLVCKLEKSLYGLKQASRQWNIKLTDTLIAFGFK</sequence>
<evidence type="ECO:0000313" key="3">
    <source>
        <dbReference type="Proteomes" id="UP000075243"/>
    </source>
</evidence>
<accession>A0A151RC64</accession>
<dbReference type="Gramene" id="C.cajan_36816.t">
    <property type="protein sequence ID" value="C.cajan_36816.t.cds1"/>
    <property type="gene ID" value="C.cajan_36816"/>
</dbReference>
<dbReference type="AlphaFoldDB" id="A0A151RC64"/>
<dbReference type="Pfam" id="PF07727">
    <property type="entry name" value="RVT_2"/>
    <property type="match status" value="1"/>
</dbReference>
<evidence type="ECO:0000313" key="2">
    <source>
        <dbReference type="EMBL" id="KYP40049.1"/>
    </source>
</evidence>